<dbReference type="EMBL" id="SSNY01000011">
    <property type="protein sequence ID" value="THF55488.1"/>
    <property type="molecule type" value="Genomic_DNA"/>
</dbReference>
<evidence type="ECO:0000313" key="5">
    <source>
        <dbReference type="EMBL" id="THF55488.1"/>
    </source>
</evidence>
<comment type="catalytic activity">
    <reaction evidence="2">
        <text>2 GTP = 3',3'-c-di-GMP + 2 diphosphate</text>
        <dbReference type="Rhea" id="RHEA:24898"/>
        <dbReference type="ChEBI" id="CHEBI:33019"/>
        <dbReference type="ChEBI" id="CHEBI:37565"/>
        <dbReference type="ChEBI" id="CHEBI:58805"/>
        <dbReference type="EC" id="2.7.7.65"/>
    </reaction>
</comment>
<dbReference type="EC" id="2.7.7.65" evidence="1"/>
<gene>
    <name evidence="5" type="ORF">E6C48_17820</name>
</gene>
<dbReference type="NCBIfam" id="TIGR00254">
    <property type="entry name" value="GGDEF"/>
    <property type="match status" value="1"/>
</dbReference>
<dbReference type="PROSITE" id="PS50887">
    <property type="entry name" value="GGDEF"/>
    <property type="match status" value="1"/>
</dbReference>
<dbReference type="RefSeq" id="WP_136359526.1">
    <property type="nucleotide sequence ID" value="NZ_SSNY01000011.1"/>
</dbReference>
<evidence type="ECO:0000259" key="4">
    <source>
        <dbReference type="PROSITE" id="PS50887"/>
    </source>
</evidence>
<accession>A0ABY2Q471</accession>
<dbReference type="CDD" id="cd01949">
    <property type="entry name" value="GGDEF"/>
    <property type="match status" value="1"/>
</dbReference>
<sequence length="254" mass="27173">MLGPDRIAARFNALTVLGQSCLIVAVAAAGADLLTLVFYSIFFSDRLVLDLLLTSVIVLFVASPLIYFFLRRSARFAELAAELETANRTGELTGLLNRKTFLGETRRLVGTRETNGSTGAMLFIDADHFKAINDSFGHATGDAVLREIGSALKSCIRESDVVGRLGGEEFAVFVDKADFAQAAALCGRIHQKVKEISRTLGLGSRSVTVSIGLSAHEFGQELEALLSAADRALYVAKSKGRDCTAQAVEVRAAA</sequence>
<reference evidence="5 6" key="1">
    <citation type="submission" date="2019-04" db="EMBL/GenBank/DDBJ databases">
        <title>Mesorhizobium composti sp. nov., isolated from compost.</title>
        <authorList>
            <person name="Lin S.-Y."/>
            <person name="Hameed A."/>
            <person name="Hsieh Y.-T."/>
            <person name="Young C.-C."/>
        </authorList>
    </citation>
    <scope>NUCLEOTIDE SEQUENCE [LARGE SCALE GENOMIC DNA]</scope>
    <source>
        <strain evidence="5 6">CC-YTH430</strain>
    </source>
</reference>
<keyword evidence="3" id="KW-0812">Transmembrane</keyword>
<organism evidence="5 6">
    <name type="scientific">Ollibium composti</name>
    <dbReference type="NCBI Taxonomy" id="2675109"/>
    <lineage>
        <taxon>Bacteria</taxon>
        <taxon>Pseudomonadati</taxon>
        <taxon>Pseudomonadota</taxon>
        <taxon>Alphaproteobacteria</taxon>
        <taxon>Hyphomicrobiales</taxon>
        <taxon>Phyllobacteriaceae</taxon>
        <taxon>Ollibium</taxon>
    </lineage>
</organism>
<feature type="transmembrane region" description="Helical" evidence="3">
    <location>
        <begin position="48"/>
        <end position="70"/>
    </location>
</feature>
<name>A0ABY2Q471_9HYPH</name>
<feature type="transmembrane region" description="Helical" evidence="3">
    <location>
        <begin position="21"/>
        <end position="42"/>
    </location>
</feature>
<keyword evidence="3" id="KW-1133">Transmembrane helix</keyword>
<evidence type="ECO:0000313" key="6">
    <source>
        <dbReference type="Proteomes" id="UP000306441"/>
    </source>
</evidence>
<evidence type="ECO:0000256" key="1">
    <source>
        <dbReference type="ARBA" id="ARBA00012528"/>
    </source>
</evidence>
<protein>
    <recommendedName>
        <fullName evidence="1">diguanylate cyclase</fullName>
        <ecNumber evidence="1">2.7.7.65</ecNumber>
    </recommendedName>
</protein>
<dbReference type="Pfam" id="PF00990">
    <property type="entry name" value="GGDEF"/>
    <property type="match status" value="1"/>
</dbReference>
<dbReference type="InterPro" id="IPR043128">
    <property type="entry name" value="Rev_trsase/Diguanyl_cyclase"/>
</dbReference>
<dbReference type="SUPFAM" id="SSF55073">
    <property type="entry name" value="Nucleotide cyclase"/>
    <property type="match status" value="1"/>
</dbReference>
<keyword evidence="3" id="KW-0472">Membrane</keyword>
<dbReference type="Gene3D" id="3.30.70.270">
    <property type="match status" value="1"/>
</dbReference>
<evidence type="ECO:0000256" key="3">
    <source>
        <dbReference type="SAM" id="Phobius"/>
    </source>
</evidence>
<proteinExistence type="predicted"/>
<dbReference type="PANTHER" id="PTHR45138">
    <property type="entry name" value="REGULATORY COMPONENTS OF SENSORY TRANSDUCTION SYSTEM"/>
    <property type="match status" value="1"/>
</dbReference>
<dbReference type="PANTHER" id="PTHR45138:SF9">
    <property type="entry name" value="DIGUANYLATE CYCLASE DGCM-RELATED"/>
    <property type="match status" value="1"/>
</dbReference>
<comment type="caution">
    <text evidence="5">The sequence shown here is derived from an EMBL/GenBank/DDBJ whole genome shotgun (WGS) entry which is preliminary data.</text>
</comment>
<dbReference type="InterPro" id="IPR050469">
    <property type="entry name" value="Diguanylate_Cyclase"/>
</dbReference>
<feature type="domain" description="GGDEF" evidence="4">
    <location>
        <begin position="117"/>
        <end position="249"/>
    </location>
</feature>
<dbReference type="PROSITE" id="PS51257">
    <property type="entry name" value="PROKAR_LIPOPROTEIN"/>
    <property type="match status" value="1"/>
</dbReference>
<dbReference type="SMART" id="SM00267">
    <property type="entry name" value="GGDEF"/>
    <property type="match status" value="1"/>
</dbReference>
<dbReference type="InterPro" id="IPR029787">
    <property type="entry name" value="Nucleotide_cyclase"/>
</dbReference>
<keyword evidence="6" id="KW-1185">Reference proteome</keyword>
<dbReference type="Proteomes" id="UP000306441">
    <property type="component" value="Unassembled WGS sequence"/>
</dbReference>
<dbReference type="InterPro" id="IPR000160">
    <property type="entry name" value="GGDEF_dom"/>
</dbReference>
<evidence type="ECO:0000256" key="2">
    <source>
        <dbReference type="ARBA" id="ARBA00034247"/>
    </source>
</evidence>